<feature type="domain" description="Integrase DNA-binding" evidence="4">
    <location>
        <begin position="3"/>
        <end position="71"/>
    </location>
</feature>
<reference evidence="5 6" key="1">
    <citation type="submission" date="2019-01" db="EMBL/GenBank/DDBJ databases">
        <title>Complete Genome Sequence and Annotation of the Paracoccus pantotrophus type strain DSM 2944.</title>
        <authorList>
            <person name="Bockwoldt J.A."/>
            <person name="Zimmermann M."/>
            <person name="Tiso T."/>
            <person name="Blank L.M."/>
        </authorList>
    </citation>
    <scope>NUCLEOTIDE SEQUENCE [LARGE SCALE GENOMIC DNA]</scope>
    <source>
        <strain evidence="5 6">DSM 2944</strain>
    </source>
</reference>
<dbReference type="EMBL" id="CP044426">
    <property type="protein sequence ID" value="QFG38175.1"/>
    <property type="molecule type" value="Genomic_DNA"/>
</dbReference>
<accession>A0AAE6TWY6</accession>
<dbReference type="PANTHER" id="PTHR30629">
    <property type="entry name" value="PROPHAGE INTEGRASE"/>
    <property type="match status" value="1"/>
</dbReference>
<evidence type="ECO:0000256" key="2">
    <source>
        <dbReference type="ARBA" id="ARBA00022908"/>
    </source>
</evidence>
<dbReference type="InterPro" id="IPR038488">
    <property type="entry name" value="Integrase_DNA-bd_sf"/>
</dbReference>
<feature type="compositionally biased region" description="Basic and acidic residues" evidence="3">
    <location>
        <begin position="11"/>
        <end position="22"/>
    </location>
</feature>
<sequence length="141" mass="15775">MPLTDAACRGAKPDPSGKPRKLPDGGGLLLFVSPSGGRLWRMRYRFEGKEKVLSFGAYPDVKLADARALRAKPIRINPLRRVARAGTLQPSAGVKRDTRCIWKMQCLILHKVGELTDRARCRQCQAMMKSPRASTFRRLAK</sequence>
<dbReference type="Proteomes" id="UP000326453">
    <property type="component" value="Chromosome 1"/>
</dbReference>
<evidence type="ECO:0000256" key="1">
    <source>
        <dbReference type="ARBA" id="ARBA00008857"/>
    </source>
</evidence>
<dbReference type="KEGG" id="ppan:ESD82_19190"/>
<dbReference type="GO" id="GO:0015074">
    <property type="term" value="P:DNA integration"/>
    <property type="evidence" value="ECO:0007669"/>
    <property type="project" value="UniProtKB-KW"/>
</dbReference>
<gene>
    <name evidence="5" type="ORF">ESD82_19190</name>
</gene>
<protein>
    <submittedName>
        <fullName evidence="5">DUF4102 domain-containing protein</fullName>
    </submittedName>
</protein>
<dbReference type="PANTHER" id="PTHR30629:SF2">
    <property type="entry name" value="PROPHAGE INTEGRASE INTS-RELATED"/>
    <property type="match status" value="1"/>
</dbReference>
<keyword evidence="2" id="KW-0229">DNA integration</keyword>
<comment type="similarity">
    <text evidence="1">Belongs to the 'phage' integrase family.</text>
</comment>
<dbReference type="RefSeq" id="WP_074991558.1">
    <property type="nucleotide sequence ID" value="NZ_FOWA01000108.1"/>
</dbReference>
<dbReference type="InterPro" id="IPR025166">
    <property type="entry name" value="Integrase_DNA_bind_dom"/>
</dbReference>
<dbReference type="Gene3D" id="3.30.160.390">
    <property type="entry name" value="Integrase, DNA-binding domain"/>
    <property type="match status" value="1"/>
</dbReference>
<name>A0AAE6TWY6_PARPN</name>
<evidence type="ECO:0000313" key="6">
    <source>
        <dbReference type="Proteomes" id="UP000326453"/>
    </source>
</evidence>
<dbReference type="Pfam" id="PF13356">
    <property type="entry name" value="Arm-DNA-bind_3"/>
    <property type="match status" value="1"/>
</dbReference>
<evidence type="ECO:0000259" key="4">
    <source>
        <dbReference type="Pfam" id="PF13356"/>
    </source>
</evidence>
<dbReference type="AlphaFoldDB" id="A0AAE6TWY6"/>
<organism evidence="5 6">
    <name type="scientific">Paracoccus pantotrophus</name>
    <name type="common">Thiosphaera pantotropha</name>
    <dbReference type="NCBI Taxonomy" id="82367"/>
    <lineage>
        <taxon>Bacteria</taxon>
        <taxon>Pseudomonadati</taxon>
        <taxon>Pseudomonadota</taxon>
        <taxon>Alphaproteobacteria</taxon>
        <taxon>Rhodobacterales</taxon>
        <taxon>Paracoccaceae</taxon>
        <taxon>Paracoccus</taxon>
    </lineage>
</organism>
<dbReference type="InterPro" id="IPR050808">
    <property type="entry name" value="Phage_Integrase"/>
</dbReference>
<proteinExistence type="inferred from homology"/>
<feature type="region of interest" description="Disordered" evidence="3">
    <location>
        <begin position="1"/>
        <end position="22"/>
    </location>
</feature>
<evidence type="ECO:0000313" key="5">
    <source>
        <dbReference type="EMBL" id="QFG38175.1"/>
    </source>
</evidence>
<evidence type="ECO:0000256" key="3">
    <source>
        <dbReference type="SAM" id="MobiDB-lite"/>
    </source>
</evidence>